<dbReference type="AlphaFoldDB" id="A0A6P6A9R9"/>
<feature type="compositionally biased region" description="Polar residues" evidence="1">
    <location>
        <begin position="274"/>
        <end position="286"/>
    </location>
</feature>
<evidence type="ECO:0000256" key="1">
    <source>
        <dbReference type="SAM" id="MobiDB-lite"/>
    </source>
</evidence>
<name>A0A6P6A9R9_DURZI</name>
<keyword evidence="2" id="KW-1185">Reference proteome</keyword>
<gene>
    <name evidence="3" type="primary">LOC111307715</name>
</gene>
<feature type="region of interest" description="Disordered" evidence="1">
    <location>
        <begin position="273"/>
        <end position="319"/>
    </location>
</feature>
<evidence type="ECO:0000313" key="3">
    <source>
        <dbReference type="RefSeq" id="XP_022761562.1"/>
    </source>
</evidence>
<dbReference type="RefSeq" id="XP_022761562.1">
    <property type="nucleotide sequence ID" value="XM_022905827.1"/>
</dbReference>
<feature type="compositionally biased region" description="Basic and acidic residues" evidence="1">
    <location>
        <begin position="288"/>
        <end position="301"/>
    </location>
</feature>
<accession>A0A6P6A9R9</accession>
<dbReference type="GeneID" id="111307715"/>
<protein>
    <submittedName>
        <fullName evidence="3">Uncharacterized protein LOC111307715 isoform X1</fullName>
    </submittedName>
</protein>
<dbReference type="OrthoDB" id="988549at2759"/>
<dbReference type="Proteomes" id="UP000515121">
    <property type="component" value="Unplaced"/>
</dbReference>
<organism evidence="2 3">
    <name type="scientific">Durio zibethinus</name>
    <name type="common">Durian</name>
    <dbReference type="NCBI Taxonomy" id="66656"/>
    <lineage>
        <taxon>Eukaryota</taxon>
        <taxon>Viridiplantae</taxon>
        <taxon>Streptophyta</taxon>
        <taxon>Embryophyta</taxon>
        <taxon>Tracheophyta</taxon>
        <taxon>Spermatophyta</taxon>
        <taxon>Magnoliopsida</taxon>
        <taxon>eudicotyledons</taxon>
        <taxon>Gunneridae</taxon>
        <taxon>Pentapetalae</taxon>
        <taxon>rosids</taxon>
        <taxon>malvids</taxon>
        <taxon>Malvales</taxon>
        <taxon>Malvaceae</taxon>
        <taxon>Helicteroideae</taxon>
        <taxon>Durio</taxon>
    </lineage>
</organism>
<dbReference type="KEGG" id="dzi:111307715"/>
<proteinExistence type="predicted"/>
<sequence>MDSDHRRQSSSDTYETELCSAVIAWSKILLFLMSTFASGSPGIYLVQLDFHQEPLVEMEVSNDYDWIQNQSSISEQTNEFVNSFPVVYSETYPEERNNQEDFVNGGNKVNSNLQPFNLEYYVADYAIPQNPQVDYMRPITNPEGAQNQLIYTTQHDHSFQNVLTYNDETYPEERSNQHNIVAEDEGVNLPSNFYNDPIADISQMNLFDFDDLYWDGIYLHELKATDNNCDGVQNQSSINQQVADEFRNSNLIGNEIAYPDERNKSAAAEIEGSNLPSLGMTESSHPMESFRKGSGMEHEGSSTDIGTEVAQAQAKKRRF</sequence>
<reference evidence="3" key="1">
    <citation type="submission" date="2025-08" db="UniProtKB">
        <authorList>
            <consortium name="RefSeq"/>
        </authorList>
    </citation>
    <scope>IDENTIFICATION</scope>
    <source>
        <tissue evidence="3">Fruit stalk</tissue>
    </source>
</reference>
<evidence type="ECO:0000313" key="2">
    <source>
        <dbReference type="Proteomes" id="UP000515121"/>
    </source>
</evidence>